<dbReference type="OrthoDB" id="1042522at2"/>
<sequence length="248" mass="28181">MAGYELVPVKFHDDVIDAVKLDDGEIFVSVRRVCESFSISPQGQQERLKKKPWARIKMILIRDARGHEQEAVMIPRERVAMWLATLDVNRVAKDKPELVKKIELYQNECADVLHAHFFGPKQEPTPSGMTAQQIALIVIETVKQVMAAIDHSRSVRSITRFTVAERCHHRRLTTTTKQRGKISRLASHLLLLRFGEVPDKVGGWLVWDGPQVNCLDDAIDRIMDEVIAAERQSPPARNLFSDLAGMRN</sequence>
<evidence type="ECO:0000313" key="3">
    <source>
        <dbReference type="Proteomes" id="UP000214646"/>
    </source>
</evidence>
<evidence type="ECO:0000259" key="1">
    <source>
        <dbReference type="Pfam" id="PF10547"/>
    </source>
</evidence>
<gene>
    <name evidence="2" type="ORF">FRUB_10257</name>
</gene>
<reference evidence="3" key="1">
    <citation type="submission" date="2017-06" db="EMBL/GenBank/DDBJ databases">
        <title>Genome analysis of Fimbriiglobus ruber SP5, the first member of the order Planctomycetales with confirmed chitinolytic capability.</title>
        <authorList>
            <person name="Ravin N.V."/>
            <person name="Rakitin A.L."/>
            <person name="Ivanova A.A."/>
            <person name="Beletsky A.V."/>
            <person name="Kulichevskaya I.S."/>
            <person name="Mardanov A.V."/>
            <person name="Dedysh S.N."/>
        </authorList>
    </citation>
    <scope>NUCLEOTIDE SEQUENCE [LARGE SCALE GENOMIC DNA]</scope>
    <source>
        <strain evidence="3">SP5</strain>
    </source>
</reference>
<keyword evidence="3" id="KW-1185">Reference proteome</keyword>
<dbReference type="RefSeq" id="WP_161968117.1">
    <property type="nucleotide sequence ID" value="NZ_NIDE01000020.1"/>
</dbReference>
<dbReference type="Pfam" id="PF10547">
    <property type="entry name" value="P22_AR_N"/>
    <property type="match status" value="1"/>
</dbReference>
<feature type="domain" description="Antirepressor protein ant N-terminal" evidence="1">
    <location>
        <begin position="9"/>
        <end position="118"/>
    </location>
</feature>
<protein>
    <recommendedName>
        <fullName evidence="1">Antirepressor protein ant N-terminal domain-containing protein</fullName>
    </recommendedName>
</protein>
<comment type="caution">
    <text evidence="2">The sequence shown here is derived from an EMBL/GenBank/DDBJ whole genome shotgun (WGS) entry which is preliminary data.</text>
</comment>
<proteinExistence type="predicted"/>
<accession>A0A225DAG4</accession>
<organism evidence="2 3">
    <name type="scientific">Fimbriiglobus ruber</name>
    <dbReference type="NCBI Taxonomy" id="1908690"/>
    <lineage>
        <taxon>Bacteria</taxon>
        <taxon>Pseudomonadati</taxon>
        <taxon>Planctomycetota</taxon>
        <taxon>Planctomycetia</taxon>
        <taxon>Gemmatales</taxon>
        <taxon>Gemmataceae</taxon>
        <taxon>Fimbriiglobus</taxon>
    </lineage>
</organism>
<dbReference type="AlphaFoldDB" id="A0A225DAG4"/>
<dbReference type="EMBL" id="NIDE01000020">
    <property type="protein sequence ID" value="OWK34286.1"/>
    <property type="molecule type" value="Genomic_DNA"/>
</dbReference>
<dbReference type="Proteomes" id="UP000214646">
    <property type="component" value="Unassembled WGS sequence"/>
</dbReference>
<evidence type="ECO:0000313" key="2">
    <source>
        <dbReference type="EMBL" id="OWK34286.1"/>
    </source>
</evidence>
<dbReference type="InterPro" id="IPR018875">
    <property type="entry name" value="Antirepressor_Ant_N"/>
</dbReference>
<name>A0A225DAG4_9BACT</name>